<dbReference type="EC" id="1.-.-.-" evidence="3"/>
<reference evidence="4" key="1">
    <citation type="submission" date="2023-07" db="EMBL/GenBank/DDBJ databases">
        <title>Novel species in the genus Lipingzhangella isolated from Sambhar Salt Lake.</title>
        <authorList>
            <person name="Jiya N."/>
            <person name="Kajale S."/>
            <person name="Sharma A."/>
        </authorList>
    </citation>
    <scope>NUCLEOTIDE SEQUENCE [LARGE SCALE GENOMIC DNA]</scope>
    <source>
        <strain evidence="4">LS1_29</strain>
    </source>
</reference>
<dbReference type="SUPFAM" id="SSF50475">
    <property type="entry name" value="FMN-binding split barrel"/>
    <property type="match status" value="1"/>
</dbReference>
<dbReference type="InterPro" id="IPR011576">
    <property type="entry name" value="Pyridox_Oxase_N"/>
</dbReference>
<dbReference type="PANTHER" id="PTHR35176">
    <property type="entry name" value="HEME OXYGENASE HI_0854-RELATED"/>
    <property type="match status" value="1"/>
</dbReference>
<gene>
    <name evidence="3" type="ORF">RIF23_07870</name>
</gene>
<feature type="domain" description="Pyridoxamine 5'-phosphate oxidase N-terminal" evidence="2">
    <location>
        <begin position="13"/>
        <end position="90"/>
    </location>
</feature>
<evidence type="ECO:0000259" key="2">
    <source>
        <dbReference type="Pfam" id="PF01243"/>
    </source>
</evidence>
<protein>
    <submittedName>
        <fullName evidence="3">TIGR03667 family PPOX class F420-dependent oxidoreductase</fullName>
        <ecNumber evidence="3">1.-.-.-</ecNumber>
    </submittedName>
</protein>
<organism evidence="3 4">
    <name type="scientific">Lipingzhangella rawalii</name>
    <dbReference type="NCBI Taxonomy" id="2055835"/>
    <lineage>
        <taxon>Bacteria</taxon>
        <taxon>Bacillati</taxon>
        <taxon>Actinomycetota</taxon>
        <taxon>Actinomycetes</taxon>
        <taxon>Streptosporangiales</taxon>
        <taxon>Nocardiopsidaceae</taxon>
        <taxon>Lipingzhangella</taxon>
    </lineage>
</organism>
<evidence type="ECO:0000313" key="3">
    <source>
        <dbReference type="EMBL" id="MDS1270209.1"/>
    </source>
</evidence>
<keyword evidence="1 3" id="KW-0560">Oxidoreductase</keyword>
<proteinExistence type="predicted"/>
<dbReference type="InterPro" id="IPR012349">
    <property type="entry name" value="Split_barrel_FMN-bd"/>
</dbReference>
<dbReference type="GO" id="GO:0016491">
    <property type="term" value="F:oxidoreductase activity"/>
    <property type="evidence" value="ECO:0007669"/>
    <property type="project" value="UniProtKB-KW"/>
</dbReference>
<accession>A0ABU2H4H0</accession>
<dbReference type="Gene3D" id="2.30.110.10">
    <property type="entry name" value="Electron Transport, Fmn-binding Protein, Chain A"/>
    <property type="match status" value="1"/>
</dbReference>
<sequence length="135" mass="15264">MTFEPGPLLQRNIALERVIWLVTVSPTGQPTSRPVWFVWDESAFLIHAPPESAKIRHLQVNPRSALHFNTDTDGEHVDVMFGRAEVWLDAPPPSECPGYLDKYAEDYPGIDHTVDSFDAAFSARLRIAPERSWGH</sequence>
<dbReference type="PANTHER" id="PTHR35176:SF6">
    <property type="entry name" value="HEME OXYGENASE HI_0854-RELATED"/>
    <property type="match status" value="1"/>
</dbReference>
<evidence type="ECO:0000256" key="1">
    <source>
        <dbReference type="ARBA" id="ARBA00023002"/>
    </source>
</evidence>
<dbReference type="Pfam" id="PF01243">
    <property type="entry name" value="PNPOx_N"/>
    <property type="match status" value="1"/>
</dbReference>
<dbReference type="InterPro" id="IPR019966">
    <property type="entry name" value="F420-dep_enz_PPOX_Rv3369"/>
</dbReference>
<comment type="caution">
    <text evidence="3">The sequence shown here is derived from an EMBL/GenBank/DDBJ whole genome shotgun (WGS) entry which is preliminary data.</text>
</comment>
<keyword evidence="4" id="KW-1185">Reference proteome</keyword>
<evidence type="ECO:0000313" key="4">
    <source>
        <dbReference type="Proteomes" id="UP001250214"/>
    </source>
</evidence>
<dbReference type="EMBL" id="JAVLVT010000003">
    <property type="protein sequence ID" value="MDS1270209.1"/>
    <property type="molecule type" value="Genomic_DNA"/>
</dbReference>
<dbReference type="Proteomes" id="UP001250214">
    <property type="component" value="Unassembled WGS sequence"/>
</dbReference>
<dbReference type="NCBIfam" id="TIGR03667">
    <property type="entry name" value="Rv3369"/>
    <property type="match status" value="1"/>
</dbReference>
<name>A0ABU2H4H0_9ACTN</name>
<dbReference type="RefSeq" id="WP_310911742.1">
    <property type="nucleotide sequence ID" value="NZ_JAVLVT010000003.1"/>
</dbReference>
<dbReference type="InterPro" id="IPR052019">
    <property type="entry name" value="F420H2_bilvrd_red/Heme_oxyg"/>
</dbReference>